<evidence type="ECO:0000313" key="2">
    <source>
        <dbReference type="Proteomes" id="UP000237819"/>
    </source>
</evidence>
<protein>
    <submittedName>
        <fullName evidence="1">Uncharacterized protein</fullName>
    </submittedName>
</protein>
<reference evidence="1 2" key="1">
    <citation type="submission" date="2018-02" db="EMBL/GenBank/DDBJ databases">
        <title>Comparative genomes isolates from brazilian mangrove.</title>
        <authorList>
            <person name="Araujo J.E."/>
            <person name="Taketani R.G."/>
            <person name="Silva M.C.P."/>
            <person name="Loureco M.V."/>
            <person name="Andreote F.D."/>
        </authorList>
    </citation>
    <scope>NUCLEOTIDE SEQUENCE [LARGE SCALE GENOMIC DNA]</scope>
    <source>
        <strain evidence="1 2">Nap-Phe MGV</strain>
    </source>
</reference>
<dbReference type="RefSeq" id="WP_105334267.1">
    <property type="nucleotide sequence ID" value="NZ_PUHZ01000005.1"/>
</dbReference>
<dbReference type="AlphaFoldDB" id="A0A2S8GSH2"/>
<proteinExistence type="predicted"/>
<evidence type="ECO:0000313" key="1">
    <source>
        <dbReference type="EMBL" id="PQO47377.1"/>
    </source>
</evidence>
<comment type="caution">
    <text evidence="1">The sequence shown here is derived from an EMBL/GenBank/DDBJ whole genome shotgun (WGS) entry which is preliminary data.</text>
</comment>
<dbReference type="EMBL" id="PUHZ01000005">
    <property type="protein sequence ID" value="PQO47377.1"/>
    <property type="molecule type" value="Genomic_DNA"/>
</dbReference>
<accession>A0A2S8GSH2</accession>
<dbReference type="OrthoDB" id="9947449at2"/>
<dbReference type="Proteomes" id="UP000237819">
    <property type="component" value="Unassembled WGS sequence"/>
</dbReference>
<organism evidence="1 2">
    <name type="scientific">Blastopirellula marina</name>
    <dbReference type="NCBI Taxonomy" id="124"/>
    <lineage>
        <taxon>Bacteria</taxon>
        <taxon>Pseudomonadati</taxon>
        <taxon>Planctomycetota</taxon>
        <taxon>Planctomycetia</taxon>
        <taxon>Pirellulales</taxon>
        <taxon>Pirellulaceae</taxon>
        <taxon>Blastopirellula</taxon>
    </lineage>
</organism>
<gene>
    <name evidence="1" type="ORF">C5Y93_04865</name>
</gene>
<sequence>MPTNPELFYITVEDYRAQSQAPTLVPSGDEVDEEVEALILEGMVSIDAYIGRGWTPYEVDQEFIFPRAHDELNGSAFIPRAVALATRKVTDAILIKRQQQGEQGVLAHEVVSETNLGHSYSRTQRKVEVPRGFEWWPADVFALLEPFVRRGGMLGLDEALVL</sequence>
<name>A0A2S8GSH2_9BACT</name>